<dbReference type="PANTHER" id="PTHR42855:SF2">
    <property type="entry name" value="DRUG RESISTANCE ABC TRANSPORTER,ATP-BINDING PROTEIN"/>
    <property type="match status" value="1"/>
</dbReference>
<dbReference type="PANTHER" id="PTHR42855">
    <property type="entry name" value="ABC TRANSPORTER ATP-BINDING SUBUNIT"/>
    <property type="match status" value="1"/>
</dbReference>
<evidence type="ECO:0000256" key="1">
    <source>
        <dbReference type="ARBA" id="ARBA00022741"/>
    </source>
</evidence>
<reference evidence="6" key="1">
    <citation type="journal article" date="2019" name="Int. J. Syst. Evol. Microbiol.">
        <title>The Global Catalogue of Microorganisms (GCM) 10K type strain sequencing project: providing services to taxonomists for standard genome sequencing and annotation.</title>
        <authorList>
            <consortium name="The Broad Institute Genomics Platform"/>
            <consortium name="The Broad Institute Genome Sequencing Center for Infectious Disease"/>
            <person name="Wu L."/>
            <person name="Ma J."/>
        </authorList>
    </citation>
    <scope>NUCLEOTIDE SEQUENCE [LARGE SCALE GENOMIC DNA]</scope>
    <source>
        <strain evidence="6">TISTR 1571</strain>
    </source>
</reference>
<dbReference type="InterPro" id="IPR051309">
    <property type="entry name" value="ABCF_ATPase"/>
</dbReference>
<feature type="domain" description="ABC transporter" evidence="4">
    <location>
        <begin position="4"/>
        <end position="263"/>
    </location>
</feature>
<feature type="region of interest" description="Disordered" evidence="3">
    <location>
        <begin position="551"/>
        <end position="572"/>
    </location>
</feature>
<dbReference type="InterPro" id="IPR003593">
    <property type="entry name" value="AAA+_ATPase"/>
</dbReference>
<evidence type="ECO:0000256" key="2">
    <source>
        <dbReference type="ARBA" id="ARBA00022840"/>
    </source>
</evidence>
<feature type="domain" description="ABC transporter" evidence="4">
    <location>
        <begin position="331"/>
        <end position="546"/>
    </location>
</feature>
<name>A0ABW5Q804_9BACI</name>
<dbReference type="Proteomes" id="UP001597452">
    <property type="component" value="Unassembled WGS sequence"/>
</dbReference>
<comment type="caution">
    <text evidence="5">The sequence shown here is derived from an EMBL/GenBank/DDBJ whole genome shotgun (WGS) entry which is preliminary data.</text>
</comment>
<keyword evidence="2 5" id="KW-0067">ATP-binding</keyword>
<gene>
    <name evidence="5" type="ORF">ACFSW4_03965</name>
</gene>
<dbReference type="SUPFAM" id="SSF52540">
    <property type="entry name" value="P-loop containing nucleoside triphosphate hydrolases"/>
    <property type="match status" value="2"/>
</dbReference>
<dbReference type="SMART" id="SM00382">
    <property type="entry name" value="AAA"/>
    <property type="match status" value="2"/>
</dbReference>
<dbReference type="GO" id="GO:0005524">
    <property type="term" value="F:ATP binding"/>
    <property type="evidence" value="ECO:0007669"/>
    <property type="project" value="UniProtKB-KW"/>
</dbReference>
<evidence type="ECO:0000259" key="4">
    <source>
        <dbReference type="PROSITE" id="PS50893"/>
    </source>
</evidence>
<dbReference type="InterPro" id="IPR003439">
    <property type="entry name" value="ABC_transporter-like_ATP-bd"/>
</dbReference>
<dbReference type="CDD" id="cd03221">
    <property type="entry name" value="ABCF_EF-3"/>
    <property type="match status" value="2"/>
</dbReference>
<dbReference type="PROSITE" id="PS00211">
    <property type="entry name" value="ABC_TRANSPORTER_1"/>
    <property type="match status" value="2"/>
</dbReference>
<evidence type="ECO:0000313" key="6">
    <source>
        <dbReference type="Proteomes" id="UP001597452"/>
    </source>
</evidence>
<protein>
    <submittedName>
        <fullName evidence="5">ABC-F family ATP-binding cassette domain-containing protein</fullName>
    </submittedName>
</protein>
<dbReference type="InterPro" id="IPR032524">
    <property type="entry name" value="ABC_tran_C"/>
</dbReference>
<dbReference type="Pfam" id="PF12848">
    <property type="entry name" value="ABC_tran_Xtn"/>
    <property type="match status" value="1"/>
</dbReference>
<dbReference type="EMBL" id="JBHUMZ010000013">
    <property type="protein sequence ID" value="MFD2638023.1"/>
    <property type="molecule type" value="Genomic_DNA"/>
</dbReference>
<accession>A0ABW5Q804</accession>
<sequence length="645" mass="74538">MIVMQLNNISKYFGADLILSKIKLEVHHDDRIAIVGRNGAGKSTLLKIMSEQTPYDEGEIFKPKDVTVGYLDQHTGLDSDRSIWDEMLEVYTPLIQLEQELRRMEANMADPEFLQNEKKYEQLLSQYDAKQNDFEQRGGFHYEADIESVLQGLNFGGFDFSTPIQELSGGQKTRLALGKLLLSKPDVLILDEPTNHLDIDTLRWLEGYLKSYPGAVVIVSHDRYFLDETVNTVYDVAFQSVKKYHGNYSYFLQKRAEDYELEVKRFEKQQEEIKKLEVYIQKNIARDSTSKQAKSRRKKLEKMDKMDKPTLDDHSAKFSFDIKRKSGNDVLKVENLSAKYAALDDPVFSDVSFRVNRGDRIAVVGPNGIGKSTLLKAILDRIDHVEGNIQHGTNVEFGYYDQEQSTLNPHKTALQELWDEYPLMPEKDIRTVLGNFLFTGDDVLKTIGMLSGGEKARVLLAKLMMQKANVLIMDEPTNHLDLDSKEVLEAALSDFPGTIIFVSHDRYFINRIASQILELSDEGSRMFLGDYDYYLEKLDEEAQLEAIKQAEATQKQQEQMPNQPTNKQLQRERRKIERRIKSIEEQIVEHEQVIEEHEPKLYEPDYVNDYTKLQEINQTIKENEEAIEALMEEWGELQEELESLD</sequence>
<dbReference type="Pfam" id="PF00005">
    <property type="entry name" value="ABC_tran"/>
    <property type="match status" value="2"/>
</dbReference>
<dbReference type="Gene3D" id="1.10.287.380">
    <property type="entry name" value="Valyl-tRNA synthetase, C-terminal domain"/>
    <property type="match status" value="1"/>
</dbReference>
<dbReference type="InterPro" id="IPR032781">
    <property type="entry name" value="ABC_tran_Xtn"/>
</dbReference>
<dbReference type="Pfam" id="PF16326">
    <property type="entry name" value="ABC_tran_CTD"/>
    <property type="match status" value="1"/>
</dbReference>
<evidence type="ECO:0000256" key="3">
    <source>
        <dbReference type="SAM" id="MobiDB-lite"/>
    </source>
</evidence>
<keyword evidence="1" id="KW-0547">Nucleotide-binding</keyword>
<dbReference type="RefSeq" id="WP_054752679.1">
    <property type="nucleotide sequence ID" value="NZ_JBHUMZ010000013.1"/>
</dbReference>
<organism evidence="5 6">
    <name type="scientific">Piscibacillus salipiscarius</name>
    <dbReference type="NCBI Taxonomy" id="299480"/>
    <lineage>
        <taxon>Bacteria</taxon>
        <taxon>Bacillati</taxon>
        <taxon>Bacillota</taxon>
        <taxon>Bacilli</taxon>
        <taxon>Bacillales</taxon>
        <taxon>Bacillaceae</taxon>
        <taxon>Piscibacillus</taxon>
    </lineage>
</organism>
<dbReference type="PROSITE" id="PS50893">
    <property type="entry name" value="ABC_TRANSPORTER_2"/>
    <property type="match status" value="2"/>
</dbReference>
<dbReference type="InterPro" id="IPR037118">
    <property type="entry name" value="Val-tRNA_synth_C_sf"/>
</dbReference>
<dbReference type="Gene3D" id="3.40.50.300">
    <property type="entry name" value="P-loop containing nucleotide triphosphate hydrolases"/>
    <property type="match status" value="2"/>
</dbReference>
<evidence type="ECO:0000313" key="5">
    <source>
        <dbReference type="EMBL" id="MFD2638023.1"/>
    </source>
</evidence>
<keyword evidence="6" id="KW-1185">Reference proteome</keyword>
<dbReference type="InterPro" id="IPR027417">
    <property type="entry name" value="P-loop_NTPase"/>
</dbReference>
<proteinExistence type="predicted"/>
<dbReference type="InterPro" id="IPR017871">
    <property type="entry name" value="ABC_transporter-like_CS"/>
</dbReference>